<evidence type="ECO:0000313" key="2">
    <source>
        <dbReference type="EMBL" id="PAA91821.1"/>
    </source>
</evidence>
<feature type="compositionally biased region" description="Basic residues" evidence="1">
    <location>
        <begin position="220"/>
        <end position="230"/>
    </location>
</feature>
<dbReference type="OrthoDB" id="127285at2759"/>
<dbReference type="InterPro" id="IPR008833">
    <property type="entry name" value="Surf2"/>
</dbReference>
<feature type="compositionally biased region" description="Basic residues" evidence="1">
    <location>
        <begin position="237"/>
        <end position="249"/>
    </location>
</feature>
<evidence type="ECO:0000313" key="3">
    <source>
        <dbReference type="Proteomes" id="UP000215902"/>
    </source>
</evidence>
<dbReference type="EMBL" id="NIVC01000071">
    <property type="protein sequence ID" value="PAA91821.1"/>
    <property type="molecule type" value="Genomic_DNA"/>
</dbReference>
<name>A0A267H0K2_9PLAT</name>
<proteinExistence type="predicted"/>
<dbReference type="PANTHER" id="PTHR34348:SF1">
    <property type="entry name" value="SURFEIT LOCUS PROTEIN 2"/>
    <property type="match status" value="1"/>
</dbReference>
<dbReference type="PANTHER" id="PTHR34348">
    <property type="entry name" value="SURFEIT LOCUS PROTEIN 2"/>
    <property type="match status" value="1"/>
</dbReference>
<reference evidence="2 3" key="1">
    <citation type="submission" date="2017-06" db="EMBL/GenBank/DDBJ databases">
        <title>A platform for efficient transgenesis in Macrostomum lignano, a flatworm model organism for stem cell research.</title>
        <authorList>
            <person name="Berezikov E."/>
        </authorList>
    </citation>
    <scope>NUCLEOTIDE SEQUENCE [LARGE SCALE GENOMIC DNA]</scope>
    <source>
        <strain evidence="2">DV1</strain>
        <tissue evidence="2">Whole organism</tissue>
    </source>
</reference>
<feature type="region of interest" description="Disordered" evidence="1">
    <location>
        <begin position="156"/>
        <end position="262"/>
    </location>
</feature>
<protein>
    <recommendedName>
        <fullName evidence="4">Surfeit locus protein 2</fullName>
    </recommendedName>
</protein>
<dbReference type="Proteomes" id="UP000215902">
    <property type="component" value="Unassembled WGS sequence"/>
</dbReference>
<dbReference type="STRING" id="282301.A0A267H0K2"/>
<feature type="compositionally biased region" description="Basic and acidic residues" evidence="1">
    <location>
        <begin position="159"/>
        <end position="175"/>
    </location>
</feature>
<dbReference type="Pfam" id="PF05477">
    <property type="entry name" value="SURF2"/>
    <property type="match status" value="1"/>
</dbReference>
<gene>
    <name evidence="2" type="ORF">BOX15_Mlig030524g4</name>
</gene>
<accession>A0A267H0K2</accession>
<organism evidence="2 3">
    <name type="scientific">Macrostomum lignano</name>
    <dbReference type="NCBI Taxonomy" id="282301"/>
    <lineage>
        <taxon>Eukaryota</taxon>
        <taxon>Metazoa</taxon>
        <taxon>Spiralia</taxon>
        <taxon>Lophotrochozoa</taxon>
        <taxon>Platyhelminthes</taxon>
        <taxon>Rhabditophora</taxon>
        <taxon>Macrostomorpha</taxon>
        <taxon>Macrostomida</taxon>
        <taxon>Macrostomidae</taxon>
        <taxon>Macrostomum</taxon>
    </lineage>
</organism>
<comment type="caution">
    <text evidence="2">The sequence shown here is derived from an EMBL/GenBank/DDBJ whole genome shotgun (WGS) entry which is preliminary data.</text>
</comment>
<keyword evidence="3" id="KW-1185">Reference proteome</keyword>
<sequence length="262" mass="29536">MDIIKLLEKPKRKHFVFKNNRIHCTLTGHELPRSSDALLAYAGGKKFDKALSRWTASCSVPQEFRRYLIDASLVEPSRSNGAAGDDGDAPAASQRLFCQLTCRFVSDTPADVARHTSGRRFLAALLAYKSARSSGQPFEPNTSLYRKYSARMTLQGLKRPGEKLRPAVKPVRDSDSEGDSESASVDEEEAEENEPDDDSDQADEEMLEELQQRQPSPPPSKKKKLKRKAKPSLLNRLNRRPRLLHHQRKSVTVMKFQDSSSR</sequence>
<dbReference type="AlphaFoldDB" id="A0A267H0K2"/>
<feature type="compositionally biased region" description="Acidic residues" evidence="1">
    <location>
        <begin position="176"/>
        <end position="208"/>
    </location>
</feature>
<evidence type="ECO:0000256" key="1">
    <source>
        <dbReference type="SAM" id="MobiDB-lite"/>
    </source>
</evidence>
<evidence type="ECO:0008006" key="4">
    <source>
        <dbReference type="Google" id="ProtNLM"/>
    </source>
</evidence>